<accession>A0A812J4Z3</accession>
<sequence length="277" mass="31793">VKSDEEKMLAKMDNKKTARSNKLKVDSGWYTKEAMKKEGFPKQRIAAVVAYCSKKSRRATHMRRDKYERKVWEYWVDTKTTGTWEKEEKEEIVDHSLVEGKGNTLVLGGIEPGMPMDPENQLDEEDDEEEESDAGSDLEDAKPPSSNRGCKRRVKADEVEEERALEAIENVSDVLTNLLRVRTRVEGTSDKLEARKSKDPEAAKVAFLKCCTYNDKHKLHFSHEDLWRNSVLCANFRCLKSLAEHREKLITLHDELADLKSDFDGKGEPTDKQLAFI</sequence>
<dbReference type="AlphaFoldDB" id="A0A812J4Z3"/>
<gene>
    <name evidence="2" type="ORF">SPIL2461_LOCUS1753</name>
</gene>
<keyword evidence="3" id="KW-1185">Reference proteome</keyword>
<organism evidence="2 3">
    <name type="scientific">Symbiodinium pilosum</name>
    <name type="common">Dinoflagellate</name>
    <dbReference type="NCBI Taxonomy" id="2952"/>
    <lineage>
        <taxon>Eukaryota</taxon>
        <taxon>Sar</taxon>
        <taxon>Alveolata</taxon>
        <taxon>Dinophyceae</taxon>
        <taxon>Suessiales</taxon>
        <taxon>Symbiodiniaceae</taxon>
        <taxon>Symbiodinium</taxon>
    </lineage>
</organism>
<evidence type="ECO:0000256" key="1">
    <source>
        <dbReference type="SAM" id="MobiDB-lite"/>
    </source>
</evidence>
<evidence type="ECO:0000313" key="2">
    <source>
        <dbReference type="EMBL" id="CAE7199370.1"/>
    </source>
</evidence>
<feature type="region of interest" description="Disordered" evidence="1">
    <location>
        <begin position="109"/>
        <end position="156"/>
    </location>
</feature>
<comment type="caution">
    <text evidence="2">The sequence shown here is derived from an EMBL/GenBank/DDBJ whole genome shotgun (WGS) entry which is preliminary data.</text>
</comment>
<protein>
    <submittedName>
        <fullName evidence="2">Uncharacterized protein</fullName>
    </submittedName>
</protein>
<reference evidence="2" key="1">
    <citation type="submission" date="2021-02" db="EMBL/GenBank/DDBJ databases">
        <authorList>
            <person name="Dougan E. K."/>
            <person name="Rhodes N."/>
            <person name="Thang M."/>
            <person name="Chan C."/>
        </authorList>
    </citation>
    <scope>NUCLEOTIDE SEQUENCE</scope>
</reference>
<feature type="compositionally biased region" description="Acidic residues" evidence="1">
    <location>
        <begin position="120"/>
        <end position="138"/>
    </location>
</feature>
<evidence type="ECO:0000313" key="3">
    <source>
        <dbReference type="Proteomes" id="UP000649617"/>
    </source>
</evidence>
<dbReference type="EMBL" id="CAJNIZ010001784">
    <property type="protein sequence ID" value="CAE7199370.1"/>
    <property type="molecule type" value="Genomic_DNA"/>
</dbReference>
<name>A0A812J4Z3_SYMPI</name>
<feature type="non-terminal residue" evidence="2">
    <location>
        <position position="277"/>
    </location>
</feature>
<dbReference type="Proteomes" id="UP000649617">
    <property type="component" value="Unassembled WGS sequence"/>
</dbReference>
<proteinExistence type="predicted"/>